<organism evidence="1 2">
    <name type="scientific">Zoarces viviparus</name>
    <name type="common">Viviparous eelpout</name>
    <name type="synonym">Blennius viviparus</name>
    <dbReference type="NCBI Taxonomy" id="48416"/>
    <lineage>
        <taxon>Eukaryota</taxon>
        <taxon>Metazoa</taxon>
        <taxon>Chordata</taxon>
        <taxon>Craniata</taxon>
        <taxon>Vertebrata</taxon>
        <taxon>Euteleostomi</taxon>
        <taxon>Actinopterygii</taxon>
        <taxon>Neopterygii</taxon>
        <taxon>Teleostei</taxon>
        <taxon>Neoteleostei</taxon>
        <taxon>Acanthomorphata</taxon>
        <taxon>Eupercaria</taxon>
        <taxon>Perciformes</taxon>
        <taxon>Cottioidei</taxon>
        <taxon>Zoarcales</taxon>
        <taxon>Zoarcidae</taxon>
        <taxon>Zoarcinae</taxon>
        <taxon>Zoarces</taxon>
    </lineage>
</organism>
<evidence type="ECO:0000313" key="1">
    <source>
        <dbReference type="EMBL" id="KAK9515482.1"/>
    </source>
</evidence>
<evidence type="ECO:0000313" key="2">
    <source>
        <dbReference type="Proteomes" id="UP001488805"/>
    </source>
</evidence>
<name>A0AAW1DZ50_ZOAVI</name>
<dbReference type="EMBL" id="JBCEZU010000586">
    <property type="protein sequence ID" value="KAK9515482.1"/>
    <property type="molecule type" value="Genomic_DNA"/>
</dbReference>
<comment type="caution">
    <text evidence="1">The sequence shown here is derived from an EMBL/GenBank/DDBJ whole genome shotgun (WGS) entry which is preliminary data.</text>
</comment>
<proteinExistence type="predicted"/>
<protein>
    <submittedName>
        <fullName evidence="1">Uncharacterized protein</fullName>
    </submittedName>
</protein>
<gene>
    <name evidence="1" type="ORF">VZT92_026127</name>
</gene>
<sequence>MQSTVFSQIPVTGKMLPPCLAYNVISQQPANAACTCSAATVSDKQKATHVPVLSGPGCQASVHNRIIEIAGNWKTDAATAPERLSSATRGVPLQAGTADGLKPAGMLIRSGRAGGRIEGRFHRNARELLTSCVICEDRSAYATQRLSPLALLVFGSSFSTVKHDGEGFWHTACKKEEML</sequence>
<reference evidence="1 2" key="1">
    <citation type="journal article" date="2024" name="Genome Biol. Evol.">
        <title>Chromosome-level genome assembly of the viviparous eelpout Zoarces viviparus.</title>
        <authorList>
            <person name="Fuhrmann N."/>
            <person name="Brasseur M.V."/>
            <person name="Bakowski C.E."/>
            <person name="Podsiadlowski L."/>
            <person name="Prost S."/>
            <person name="Krehenwinkel H."/>
            <person name="Mayer C."/>
        </authorList>
    </citation>
    <scope>NUCLEOTIDE SEQUENCE [LARGE SCALE GENOMIC DNA]</scope>
    <source>
        <strain evidence="1">NO-MEL_2022_Ind0_liver</strain>
    </source>
</reference>
<accession>A0AAW1DZ50</accession>
<dbReference type="Proteomes" id="UP001488805">
    <property type="component" value="Unassembled WGS sequence"/>
</dbReference>
<keyword evidence="2" id="KW-1185">Reference proteome</keyword>
<dbReference type="AlphaFoldDB" id="A0AAW1DZ50"/>